<feature type="transmembrane region" description="Helical" evidence="7">
    <location>
        <begin position="47"/>
        <end position="66"/>
    </location>
</feature>
<evidence type="ECO:0000256" key="6">
    <source>
        <dbReference type="ARBA" id="ARBA00023136"/>
    </source>
</evidence>
<evidence type="ECO:0000256" key="2">
    <source>
        <dbReference type="ARBA" id="ARBA00022475"/>
    </source>
</evidence>
<evidence type="ECO:0000256" key="4">
    <source>
        <dbReference type="ARBA" id="ARBA00022692"/>
    </source>
</evidence>
<feature type="transmembrane region" description="Helical" evidence="7">
    <location>
        <begin position="6"/>
        <end position="26"/>
    </location>
</feature>
<evidence type="ECO:0000313" key="8">
    <source>
        <dbReference type="EMBL" id="HEW52999.1"/>
    </source>
</evidence>
<dbReference type="GO" id="GO:0071555">
    <property type="term" value="P:cell wall organization"/>
    <property type="evidence" value="ECO:0007669"/>
    <property type="project" value="TreeGrafter"/>
</dbReference>
<feature type="transmembrane region" description="Helical" evidence="7">
    <location>
        <begin position="103"/>
        <end position="125"/>
    </location>
</feature>
<keyword evidence="5 7" id="KW-1133">Transmembrane helix</keyword>
<reference evidence="8" key="1">
    <citation type="journal article" date="2020" name="mSystems">
        <title>Genome- and Community-Level Interaction Insights into Carbon Utilization and Element Cycling Functions of Hydrothermarchaeota in Hydrothermal Sediment.</title>
        <authorList>
            <person name="Zhou Z."/>
            <person name="Liu Y."/>
            <person name="Xu W."/>
            <person name="Pan J."/>
            <person name="Luo Z.H."/>
            <person name="Li M."/>
        </authorList>
    </citation>
    <scope>NUCLEOTIDE SEQUENCE [LARGE SCALE GENOMIC DNA]</scope>
    <source>
        <strain evidence="8">SpSt-16</strain>
    </source>
</reference>
<proteinExistence type="predicted"/>
<keyword evidence="4 7" id="KW-0812">Transmembrane</keyword>
<keyword evidence="2" id="KW-1003">Cell membrane</keyword>
<dbReference type="AlphaFoldDB" id="A0A7C2ZNI8"/>
<feature type="transmembrane region" description="Helical" evidence="7">
    <location>
        <begin position="131"/>
        <end position="149"/>
    </location>
</feature>
<dbReference type="EMBL" id="DSGT01000007">
    <property type="protein sequence ID" value="HEW52999.1"/>
    <property type="molecule type" value="Genomic_DNA"/>
</dbReference>
<gene>
    <name evidence="8" type="ORF">ENO77_02350</name>
</gene>
<comment type="subcellular location">
    <subcellularLocation>
        <location evidence="1">Cell membrane</location>
        <topology evidence="1">Multi-pass membrane protein</topology>
    </subcellularLocation>
</comment>
<sequence length="330" mass="36495">MALPIIFALTTSMVVTYLISMVLIYVEKRVGVLCKDAHKPYEYSIPCIGGFPLYAGLVPGLFILYMHGLVELPLFTAFLAVISLGLIIGFIDDTVGLGSKWKIILGFLPAIPIILTECFVPRPWLPFIGHARLFVLYPLLVVLASTVYTNGANMVDTHNGVLPMFAISFIFGALLLKIVSVGMSKEVLLALLIIASLLSYLRFNIYPARMFNGNTGAFLIGSMLMFVLVALRVEFYAILASIPMFLNGFYYISSVRGFLQKEQVKRPTYLDSNGCIYPSKHIHPITFIKLLLVLGGKPLSEKELVEVVYSIYIASALLGFTVCYLLGYSC</sequence>
<comment type="caution">
    <text evidence="8">The sequence shown here is derived from an EMBL/GenBank/DDBJ whole genome shotgun (WGS) entry which is preliminary data.</text>
</comment>
<dbReference type="PANTHER" id="PTHR22926">
    <property type="entry name" value="PHOSPHO-N-ACETYLMURAMOYL-PENTAPEPTIDE-TRANSFERASE"/>
    <property type="match status" value="1"/>
</dbReference>
<organism evidence="8">
    <name type="scientific">Ignisphaera aggregans</name>
    <dbReference type="NCBI Taxonomy" id="334771"/>
    <lineage>
        <taxon>Archaea</taxon>
        <taxon>Thermoproteota</taxon>
        <taxon>Thermoprotei</taxon>
        <taxon>Desulfurococcales</taxon>
        <taxon>Desulfurococcaceae</taxon>
        <taxon>Ignisphaera</taxon>
    </lineage>
</organism>
<feature type="transmembrane region" description="Helical" evidence="7">
    <location>
        <begin position="72"/>
        <end position="91"/>
    </location>
</feature>
<feature type="transmembrane region" description="Helical" evidence="7">
    <location>
        <begin position="161"/>
        <end position="181"/>
    </location>
</feature>
<dbReference type="InterPro" id="IPR000715">
    <property type="entry name" value="Glycosyl_transferase_4"/>
</dbReference>
<keyword evidence="3" id="KW-0808">Transferase</keyword>
<dbReference type="GO" id="GO:0005886">
    <property type="term" value="C:plasma membrane"/>
    <property type="evidence" value="ECO:0007669"/>
    <property type="project" value="UniProtKB-SubCell"/>
</dbReference>
<protein>
    <recommendedName>
        <fullName evidence="9">UDP-N-acetylglucosamine--dolichyl-phosphate N-acetylglucosaminephosphotransferase</fullName>
    </recommendedName>
</protein>
<name>A0A7C2ZNI8_9CREN</name>
<feature type="transmembrane region" description="Helical" evidence="7">
    <location>
        <begin position="307"/>
        <end position="327"/>
    </location>
</feature>
<dbReference type="Pfam" id="PF00953">
    <property type="entry name" value="Glycos_transf_4"/>
    <property type="match status" value="1"/>
</dbReference>
<evidence type="ECO:0008006" key="9">
    <source>
        <dbReference type="Google" id="ProtNLM"/>
    </source>
</evidence>
<keyword evidence="6 7" id="KW-0472">Membrane</keyword>
<feature type="transmembrane region" description="Helical" evidence="7">
    <location>
        <begin position="187"/>
        <end position="203"/>
    </location>
</feature>
<feature type="transmembrane region" description="Helical" evidence="7">
    <location>
        <begin position="210"/>
        <end position="229"/>
    </location>
</feature>
<feature type="transmembrane region" description="Helical" evidence="7">
    <location>
        <begin position="235"/>
        <end position="252"/>
    </location>
</feature>
<evidence type="ECO:0000256" key="7">
    <source>
        <dbReference type="SAM" id="Phobius"/>
    </source>
</evidence>
<accession>A0A7C2ZNI8</accession>
<evidence type="ECO:0000256" key="3">
    <source>
        <dbReference type="ARBA" id="ARBA00022679"/>
    </source>
</evidence>
<dbReference type="GO" id="GO:0016780">
    <property type="term" value="F:phosphotransferase activity, for other substituted phosphate groups"/>
    <property type="evidence" value="ECO:0007669"/>
    <property type="project" value="InterPro"/>
</dbReference>
<dbReference type="GO" id="GO:0044038">
    <property type="term" value="P:cell wall macromolecule biosynthetic process"/>
    <property type="evidence" value="ECO:0007669"/>
    <property type="project" value="TreeGrafter"/>
</dbReference>
<evidence type="ECO:0000256" key="1">
    <source>
        <dbReference type="ARBA" id="ARBA00004651"/>
    </source>
</evidence>
<dbReference type="PANTHER" id="PTHR22926:SF3">
    <property type="entry name" value="UNDECAPRENYL-PHOSPHATE ALPHA-N-ACETYLGLUCOSAMINYL 1-PHOSPHATE TRANSFERASE"/>
    <property type="match status" value="1"/>
</dbReference>
<evidence type="ECO:0000256" key="5">
    <source>
        <dbReference type="ARBA" id="ARBA00022989"/>
    </source>
</evidence>